<evidence type="ECO:0000313" key="3">
    <source>
        <dbReference type="Proteomes" id="UP000241462"/>
    </source>
</evidence>
<evidence type="ECO:0000259" key="1">
    <source>
        <dbReference type="Pfam" id="PF00149"/>
    </source>
</evidence>
<feature type="non-terminal residue" evidence="2">
    <location>
        <position position="1"/>
    </location>
</feature>
<dbReference type="GO" id="GO:0016787">
    <property type="term" value="F:hydrolase activity"/>
    <property type="evidence" value="ECO:0007669"/>
    <property type="project" value="InterPro"/>
</dbReference>
<dbReference type="InterPro" id="IPR004843">
    <property type="entry name" value="Calcineurin-like_PHP"/>
</dbReference>
<feature type="domain" description="Calcineurin-like phosphoesterase" evidence="1">
    <location>
        <begin position="4"/>
        <end position="217"/>
    </location>
</feature>
<dbReference type="OrthoDB" id="630188at2759"/>
<dbReference type="Pfam" id="PF00149">
    <property type="entry name" value="Metallophos"/>
    <property type="match status" value="1"/>
</dbReference>
<dbReference type="SUPFAM" id="SSF56300">
    <property type="entry name" value="Metallo-dependent phosphatases"/>
    <property type="match status" value="1"/>
</dbReference>
<dbReference type="Gene3D" id="3.60.21.10">
    <property type="match status" value="1"/>
</dbReference>
<sequence length="333" mass="36549">IKTKLLIISDTHGLRDAKLPQLSADVAIHCGDLTEESKLEEFRTTLQLLQAIDAPLKLVIAGNHDFTLDESVYRQKAKELLALSGPNNHDEDSELIKKVYGDYGEARSLLTAPAAIRQHGIHFLDEGTHHFTLANGGQLCVYASPFTPSLGDWGFQYHQAKGHNFELRRGTDISITHGPPRGILDRTDGRERAGCPRLFTAVARSQPRIHCFGHIHEGWGAKLVAWGEDVSKCGAGLSDSKEEPSHLTAINNGESCVIEALSTLQRGKFDDEDTARTKELKARKSSEQRYCGASLGSGSSKQQTLFVNGAIQAKDGGPPQYTWLVEIDLMRAE</sequence>
<dbReference type="CDD" id="cd07379">
    <property type="entry name" value="MPP_239FB"/>
    <property type="match status" value="1"/>
</dbReference>
<accession>A0A2T3AG65</accession>
<dbReference type="InterPro" id="IPR051693">
    <property type="entry name" value="UPF0046_metallophosphoest"/>
</dbReference>
<feature type="non-terminal residue" evidence="2">
    <location>
        <position position="333"/>
    </location>
</feature>
<dbReference type="PANTHER" id="PTHR12905:SF0">
    <property type="entry name" value="CALCINEURIN-LIKE PHOSPHOESTERASE DOMAIN-CONTAINING PROTEIN"/>
    <property type="match status" value="1"/>
</dbReference>
<keyword evidence="3" id="KW-1185">Reference proteome</keyword>
<dbReference type="AlphaFoldDB" id="A0A2T3AG65"/>
<protein>
    <submittedName>
        <fullName evidence="2">Metallo-dependent phosphatase-like protein</fullName>
    </submittedName>
</protein>
<dbReference type="PANTHER" id="PTHR12905">
    <property type="entry name" value="METALLOPHOSPHOESTERASE"/>
    <property type="match status" value="1"/>
</dbReference>
<proteinExistence type="predicted"/>
<organism evidence="2 3">
    <name type="scientific">Coniella lustricola</name>
    <dbReference type="NCBI Taxonomy" id="2025994"/>
    <lineage>
        <taxon>Eukaryota</taxon>
        <taxon>Fungi</taxon>
        <taxon>Dikarya</taxon>
        <taxon>Ascomycota</taxon>
        <taxon>Pezizomycotina</taxon>
        <taxon>Sordariomycetes</taxon>
        <taxon>Sordariomycetidae</taxon>
        <taxon>Diaporthales</taxon>
        <taxon>Schizoparmaceae</taxon>
        <taxon>Coniella</taxon>
    </lineage>
</organism>
<gene>
    <name evidence="2" type="ORF">BD289DRAFT_352817</name>
</gene>
<dbReference type="Proteomes" id="UP000241462">
    <property type="component" value="Unassembled WGS sequence"/>
</dbReference>
<evidence type="ECO:0000313" key="2">
    <source>
        <dbReference type="EMBL" id="PSR97196.1"/>
    </source>
</evidence>
<name>A0A2T3AG65_9PEZI</name>
<reference evidence="2 3" key="1">
    <citation type="journal article" date="2018" name="Mycol. Prog.">
        <title>Coniella lustricola, a new species from submerged detritus.</title>
        <authorList>
            <person name="Raudabaugh D.B."/>
            <person name="Iturriaga T."/>
            <person name="Carver A."/>
            <person name="Mondo S."/>
            <person name="Pangilinan J."/>
            <person name="Lipzen A."/>
            <person name="He G."/>
            <person name="Amirebrahimi M."/>
            <person name="Grigoriev I.V."/>
            <person name="Miller A.N."/>
        </authorList>
    </citation>
    <scope>NUCLEOTIDE SEQUENCE [LARGE SCALE GENOMIC DNA]</scope>
    <source>
        <strain evidence="2 3">B22-T-1</strain>
    </source>
</reference>
<dbReference type="EMBL" id="KZ678393">
    <property type="protein sequence ID" value="PSR97196.1"/>
    <property type="molecule type" value="Genomic_DNA"/>
</dbReference>
<dbReference type="InParanoid" id="A0A2T3AG65"/>
<dbReference type="InterPro" id="IPR029052">
    <property type="entry name" value="Metallo-depent_PP-like"/>
</dbReference>